<comment type="caution">
    <text evidence="2">The sequence shown here is derived from an EMBL/GenBank/DDBJ whole genome shotgun (WGS) entry which is preliminary data.</text>
</comment>
<dbReference type="Proteomes" id="UP000054870">
    <property type="component" value="Unassembled WGS sequence"/>
</dbReference>
<dbReference type="InterPro" id="IPR013149">
    <property type="entry name" value="ADH-like_C"/>
</dbReference>
<evidence type="ECO:0000259" key="1">
    <source>
        <dbReference type="Pfam" id="PF00107"/>
    </source>
</evidence>
<reference evidence="2" key="1">
    <citation type="submission" date="2016-01" db="EMBL/GenBank/DDBJ databases">
        <authorList>
            <person name="Peeters C."/>
        </authorList>
    </citation>
    <scope>NUCLEOTIDE SEQUENCE [LARGE SCALE GENOMIC DNA]</scope>
    <source>
        <strain evidence="2">LMG 29318</strain>
    </source>
</reference>
<evidence type="ECO:0000313" key="2">
    <source>
        <dbReference type="EMBL" id="SAK80071.1"/>
    </source>
</evidence>
<keyword evidence="3" id="KW-1185">Reference proteome</keyword>
<evidence type="ECO:0000313" key="3">
    <source>
        <dbReference type="Proteomes" id="UP000054870"/>
    </source>
</evidence>
<protein>
    <submittedName>
        <fullName evidence="2">Zinc-binding dehydrogenase</fullName>
    </submittedName>
</protein>
<proteinExistence type="predicted"/>
<feature type="domain" description="Alcohol dehydrogenase-like C-terminal" evidence="1">
    <location>
        <begin position="8"/>
        <end position="73"/>
    </location>
</feature>
<dbReference type="AlphaFoldDB" id="A0A158CCT6"/>
<accession>A0A158CCT6</accession>
<dbReference type="Pfam" id="PF00107">
    <property type="entry name" value="ADH_zinc_N"/>
    <property type="match status" value="1"/>
</dbReference>
<dbReference type="Gene3D" id="3.40.50.720">
    <property type="entry name" value="NAD(P)-binding Rossmann-like Domain"/>
    <property type="match status" value="1"/>
</dbReference>
<dbReference type="InterPro" id="IPR036291">
    <property type="entry name" value="NAD(P)-bd_dom_sf"/>
</dbReference>
<dbReference type="EMBL" id="FCOF02000028">
    <property type="protein sequence ID" value="SAK80071.1"/>
    <property type="molecule type" value="Genomic_DNA"/>
</dbReference>
<dbReference type="SUPFAM" id="SSF51735">
    <property type="entry name" value="NAD(P)-binding Rossmann-fold domains"/>
    <property type="match status" value="1"/>
</dbReference>
<gene>
    <name evidence="2" type="ORF">AWB75_04911</name>
</gene>
<organism evidence="2 3">
    <name type="scientific">Caballeronia catudaia</name>
    <dbReference type="NCBI Taxonomy" id="1777136"/>
    <lineage>
        <taxon>Bacteria</taxon>
        <taxon>Pseudomonadati</taxon>
        <taxon>Pseudomonadota</taxon>
        <taxon>Betaproteobacteria</taxon>
        <taxon>Burkholderiales</taxon>
        <taxon>Burkholderiaceae</taxon>
        <taxon>Caballeronia</taxon>
    </lineage>
</organism>
<name>A0A158CCT6_9BURK</name>
<sequence length="84" mass="9211">MIEFDDRHGENSVDVVVDVVGGEQWPDLLKVLRLGGRYAIAGAIAGPIAKIDLRTLYLKDLTLTGCTFQEEEEAAEGTGPWHRS</sequence>
<dbReference type="RefSeq" id="WP_061126661.1">
    <property type="nucleotide sequence ID" value="NZ_FCOF02000028.1"/>
</dbReference>